<feature type="transmembrane region" description="Helical" evidence="5">
    <location>
        <begin position="398"/>
        <end position="418"/>
    </location>
</feature>
<dbReference type="VEuPathDB" id="FungiDB:TAPDE_002618"/>
<feature type="transmembrane region" description="Helical" evidence="5">
    <location>
        <begin position="164"/>
        <end position="186"/>
    </location>
</feature>
<feature type="transmembrane region" description="Helical" evidence="5">
    <location>
        <begin position="424"/>
        <end position="444"/>
    </location>
</feature>
<gene>
    <name evidence="6" type="ORF">TAPDE_002618</name>
</gene>
<evidence type="ECO:0000256" key="4">
    <source>
        <dbReference type="ARBA" id="ARBA00023136"/>
    </source>
</evidence>
<dbReference type="PIRSF" id="PIRSF006060">
    <property type="entry name" value="AA_transporter"/>
    <property type="match status" value="1"/>
</dbReference>
<dbReference type="GO" id="GO:0015179">
    <property type="term" value="F:L-amino acid transmembrane transporter activity"/>
    <property type="evidence" value="ECO:0007669"/>
    <property type="project" value="TreeGrafter"/>
</dbReference>
<dbReference type="AlphaFoldDB" id="R4XAN0"/>
<evidence type="ECO:0000313" key="7">
    <source>
        <dbReference type="Proteomes" id="UP000013776"/>
    </source>
</evidence>
<comment type="subcellular location">
    <subcellularLocation>
        <location evidence="1">Membrane</location>
        <topology evidence="1">Multi-pass membrane protein</topology>
    </subcellularLocation>
</comment>
<dbReference type="Pfam" id="PF13520">
    <property type="entry name" value="AA_permease_2"/>
    <property type="match status" value="1"/>
</dbReference>
<feature type="transmembrane region" description="Helical" evidence="5">
    <location>
        <begin position="20"/>
        <end position="38"/>
    </location>
</feature>
<comment type="caution">
    <text evidence="6">The sequence shown here is derived from an EMBL/GenBank/DDBJ whole genome shotgun (WGS) entry which is preliminary data.</text>
</comment>
<sequence>MSRQTGVATKVVTFRNGLGLVIGLQIGSGIFSTPGLVAQVGSPGASILVWIASGLLAWTGASSYAELGSSLPFNGGSHAYLQHIYGDLAAFLFSWTGIIALKPGSGAIISIITAEYINDILFTVFAGGREPPRWLTKLIALLCAALVSVIVGSSTRAATRINDFFTFTKIITLMAITGIGFVWLGLGHGTDVYRVNPFSGSSLNGGTYALALYSGLWAFDGWDNCSYVANEMINPARDIPRVVHVAQPIVITAYVLANLSYFAVLPLLDIQKTHAVALDFGNAIFGTAGGLVFAVAVICSSLGALLSSTFTTARLVAVSGEQKELPAAFGRLHPRTNTPINAILLQLGLMSIYIAVGDFERLVTFYGVSAWIFFFATVFGSILLRIKQPDLIRPYKTWLATPIVFCCVALFLVVRGVFEAPKESGLGIMFISLGVPAYVVRFGTGTVPTLRSLMSPLVRLFRTPEGGGTRAGNASYRNI</sequence>
<dbReference type="eggNOG" id="KOG1287">
    <property type="taxonomic scope" value="Eukaryota"/>
</dbReference>
<dbReference type="Proteomes" id="UP000013776">
    <property type="component" value="Unassembled WGS sequence"/>
</dbReference>
<proteinExistence type="predicted"/>
<name>R4XAN0_TAPDE</name>
<feature type="transmembrane region" description="Helical" evidence="5">
    <location>
        <begin position="362"/>
        <end position="386"/>
    </location>
</feature>
<evidence type="ECO:0000256" key="1">
    <source>
        <dbReference type="ARBA" id="ARBA00004141"/>
    </source>
</evidence>
<dbReference type="PANTHER" id="PTHR11785">
    <property type="entry name" value="AMINO ACID TRANSPORTER"/>
    <property type="match status" value="1"/>
</dbReference>
<feature type="transmembrane region" description="Helical" evidence="5">
    <location>
        <begin position="283"/>
        <end position="306"/>
    </location>
</feature>
<dbReference type="Gene3D" id="1.20.1740.10">
    <property type="entry name" value="Amino acid/polyamine transporter I"/>
    <property type="match status" value="1"/>
</dbReference>
<keyword evidence="7" id="KW-1185">Reference proteome</keyword>
<keyword evidence="2 5" id="KW-0812">Transmembrane</keyword>
<dbReference type="InterPro" id="IPR050598">
    <property type="entry name" value="AminoAcid_Transporter"/>
</dbReference>
<evidence type="ECO:0000256" key="5">
    <source>
        <dbReference type="SAM" id="Phobius"/>
    </source>
</evidence>
<organism evidence="6 7">
    <name type="scientific">Taphrina deformans (strain PYCC 5710 / ATCC 11124 / CBS 356.35 / IMI 108563 / JCM 9778 / NBRC 8474)</name>
    <name type="common">Peach leaf curl fungus</name>
    <name type="synonym">Lalaria deformans</name>
    <dbReference type="NCBI Taxonomy" id="1097556"/>
    <lineage>
        <taxon>Eukaryota</taxon>
        <taxon>Fungi</taxon>
        <taxon>Dikarya</taxon>
        <taxon>Ascomycota</taxon>
        <taxon>Taphrinomycotina</taxon>
        <taxon>Taphrinomycetes</taxon>
        <taxon>Taphrinales</taxon>
        <taxon>Taphrinaceae</taxon>
        <taxon>Taphrina</taxon>
    </lineage>
</organism>
<reference evidence="6 7" key="1">
    <citation type="journal article" date="2013" name="MBio">
        <title>Genome sequencing of the plant pathogen Taphrina deformans, the causal agent of peach leaf curl.</title>
        <authorList>
            <person name="Cisse O.H."/>
            <person name="Almeida J.M.G.C.F."/>
            <person name="Fonseca A."/>
            <person name="Kumar A.A."/>
            <person name="Salojaervi J."/>
            <person name="Overmyer K."/>
            <person name="Hauser P.M."/>
            <person name="Pagni M."/>
        </authorList>
    </citation>
    <scope>NUCLEOTIDE SEQUENCE [LARGE SCALE GENOMIC DNA]</scope>
    <source>
        <strain evidence="7">PYCC 5710 / ATCC 11124 / CBS 356.35 / IMI 108563 / JCM 9778 / NBRC 8474</strain>
    </source>
</reference>
<feature type="transmembrane region" description="Helical" evidence="5">
    <location>
        <begin position="206"/>
        <end position="222"/>
    </location>
</feature>
<accession>R4XAN0</accession>
<dbReference type="OrthoDB" id="10062876at2759"/>
<dbReference type="FunFam" id="1.20.1740.10:FF:000042">
    <property type="entry name" value="Similar to amino acid transporter"/>
    <property type="match status" value="1"/>
</dbReference>
<evidence type="ECO:0000313" key="6">
    <source>
        <dbReference type="EMBL" id="CCG82589.1"/>
    </source>
</evidence>
<dbReference type="PANTHER" id="PTHR11785:SF512">
    <property type="entry name" value="SOBREMESA, ISOFORM B"/>
    <property type="match status" value="1"/>
</dbReference>
<evidence type="ECO:0000256" key="2">
    <source>
        <dbReference type="ARBA" id="ARBA00022692"/>
    </source>
</evidence>
<dbReference type="STRING" id="1097556.R4XAN0"/>
<dbReference type="GO" id="GO:0016020">
    <property type="term" value="C:membrane"/>
    <property type="evidence" value="ECO:0007669"/>
    <property type="project" value="UniProtKB-SubCell"/>
</dbReference>
<feature type="transmembrane region" description="Helical" evidence="5">
    <location>
        <begin position="45"/>
        <end position="64"/>
    </location>
</feature>
<feature type="transmembrane region" description="Helical" evidence="5">
    <location>
        <begin position="134"/>
        <end position="152"/>
    </location>
</feature>
<keyword evidence="3 5" id="KW-1133">Transmembrane helix</keyword>
<feature type="transmembrane region" description="Helical" evidence="5">
    <location>
        <begin position="339"/>
        <end position="356"/>
    </location>
</feature>
<keyword evidence="4 5" id="KW-0472">Membrane</keyword>
<dbReference type="EMBL" id="CAHR02000091">
    <property type="protein sequence ID" value="CCG82589.1"/>
    <property type="molecule type" value="Genomic_DNA"/>
</dbReference>
<evidence type="ECO:0000256" key="3">
    <source>
        <dbReference type="ARBA" id="ARBA00022989"/>
    </source>
</evidence>
<dbReference type="InterPro" id="IPR002293">
    <property type="entry name" value="AA/rel_permease1"/>
</dbReference>
<protein>
    <submittedName>
        <fullName evidence="6">Amino acid transporter</fullName>
    </submittedName>
</protein>
<feature type="transmembrane region" description="Helical" evidence="5">
    <location>
        <begin position="242"/>
        <end position="263"/>
    </location>
</feature>